<dbReference type="InterPro" id="IPR027443">
    <property type="entry name" value="IPNS-like_sf"/>
</dbReference>
<dbReference type="Gene3D" id="2.60.120.330">
    <property type="entry name" value="B-lactam Antibiotic, Isopenicillin N Synthase, Chain"/>
    <property type="match status" value="1"/>
</dbReference>
<gene>
    <name evidence="1" type="ORF">F53441_4991</name>
</gene>
<evidence type="ECO:0000313" key="1">
    <source>
        <dbReference type="EMBL" id="KAF4452060.1"/>
    </source>
</evidence>
<dbReference type="Pfam" id="PF07350">
    <property type="entry name" value="Gig2-like"/>
    <property type="match status" value="1"/>
</dbReference>
<dbReference type="Proteomes" id="UP000605986">
    <property type="component" value="Unassembled WGS sequence"/>
</dbReference>
<dbReference type="InterPro" id="IPR010856">
    <property type="entry name" value="Gig2-like"/>
</dbReference>
<reference evidence="1" key="1">
    <citation type="submission" date="2020-01" db="EMBL/GenBank/DDBJ databases">
        <title>Identification and distribution of gene clusters putatively required for synthesis of sphingolipid metabolism inhibitors in phylogenetically diverse species of the filamentous fungus Fusarium.</title>
        <authorList>
            <person name="Kim H.-S."/>
            <person name="Busman M."/>
            <person name="Brown D.W."/>
            <person name="Divon H."/>
            <person name="Uhlig S."/>
            <person name="Proctor R.H."/>
        </authorList>
    </citation>
    <scope>NUCLEOTIDE SEQUENCE</scope>
    <source>
        <strain evidence="1">NRRL 53441</strain>
    </source>
</reference>
<accession>A0A8H4KL10</accession>
<dbReference type="PANTHER" id="PTHR30613:SF1">
    <property type="entry name" value="DUF1479 DOMAIN PROTEIN (AFU_ORTHOLOGUE AFUA_5G09280)"/>
    <property type="match status" value="1"/>
</dbReference>
<dbReference type="OrthoDB" id="8249012at2759"/>
<organism evidence="1 2">
    <name type="scientific">Fusarium austroafricanum</name>
    <dbReference type="NCBI Taxonomy" id="2364996"/>
    <lineage>
        <taxon>Eukaryota</taxon>
        <taxon>Fungi</taxon>
        <taxon>Dikarya</taxon>
        <taxon>Ascomycota</taxon>
        <taxon>Pezizomycotina</taxon>
        <taxon>Sordariomycetes</taxon>
        <taxon>Hypocreomycetidae</taxon>
        <taxon>Hypocreales</taxon>
        <taxon>Nectriaceae</taxon>
        <taxon>Fusarium</taxon>
        <taxon>Fusarium concolor species complex</taxon>
    </lineage>
</organism>
<comment type="caution">
    <text evidence="1">The sequence shown here is derived from an EMBL/GenBank/DDBJ whole genome shotgun (WGS) entry which is preliminary data.</text>
</comment>
<sequence length="437" mass="49384">MPGPIREWPAWPEYTFDSTAPFKDSEFLAVKKAIIEEYGADALYKSWIKVCNDLEHITDEIVKRGNNIIPVFDTVQVLDKGFSEEQQAEIRRIGSFICRSTVPQDEANKLYTDLKTFVADNKDRIEAWPKDSPSMLILYNSPTQNTLRSHPNHLKLQRKLNELWRYSSEDTSPDPLAYLDGVRDRAPGQPFLGLGPHIDAGSLCRWADPTYRKVYDSIFSGKPEDHDAYDLDSRTDANQEMYKGPAHSSVLRTFQGWTALTPTAPREGTIMVYPNVKTVIAYLLLRPFFSPPENADDIMDAEKWTFDDSTGFFPGTMKPESQRLSRTSHPHLRLEECLVHMPEVQPGDTVWWHCDVCHAVDTEHLGKNNASVAFIASCPSTPANRAYIREQLKATLEGRPSADYADGNESNESTLKGYVGLDGLSEEARKAFGFDLL</sequence>
<dbReference type="PANTHER" id="PTHR30613">
    <property type="entry name" value="UNCHARACTERIZED PROTEIN YBIU-RELATED"/>
    <property type="match status" value="1"/>
</dbReference>
<keyword evidence="2" id="KW-1185">Reference proteome</keyword>
<proteinExistence type="predicted"/>
<evidence type="ECO:0008006" key="3">
    <source>
        <dbReference type="Google" id="ProtNLM"/>
    </source>
</evidence>
<name>A0A8H4KL10_9HYPO</name>
<protein>
    <recommendedName>
        <fullName evidence="3">DUF1479-domain-containing protein</fullName>
    </recommendedName>
</protein>
<dbReference type="SUPFAM" id="SSF51197">
    <property type="entry name" value="Clavaminate synthase-like"/>
    <property type="match status" value="1"/>
</dbReference>
<dbReference type="AlphaFoldDB" id="A0A8H4KL10"/>
<dbReference type="EMBL" id="JAADJG010000200">
    <property type="protein sequence ID" value="KAF4452060.1"/>
    <property type="molecule type" value="Genomic_DNA"/>
</dbReference>
<evidence type="ECO:0000313" key="2">
    <source>
        <dbReference type="Proteomes" id="UP000605986"/>
    </source>
</evidence>